<sequence>MKTKFLFIIILLSSFSFGQQTEDPIFDKQDWFKRSMNVIYQNLNTNELTYKCYFKNNEFYVTCEYRTDLFYSEYSTIQNELNEFSKDRIYKMAEELVRFNGGLIKDFEENYSANYINFEFTNLTKDYKTIDYNYYVKVSDLYEIASYYNKKDLYKILK</sequence>
<organism evidence="2 3">
    <name type="scientific">Flavobacterium yafengii</name>
    <dbReference type="NCBI Taxonomy" id="3041253"/>
    <lineage>
        <taxon>Bacteria</taxon>
        <taxon>Pseudomonadati</taxon>
        <taxon>Bacteroidota</taxon>
        <taxon>Flavobacteriia</taxon>
        <taxon>Flavobacteriales</taxon>
        <taxon>Flavobacteriaceae</taxon>
        <taxon>Flavobacterium</taxon>
    </lineage>
</organism>
<protein>
    <submittedName>
        <fullName evidence="2">Uncharacterized protein</fullName>
    </submittedName>
</protein>
<evidence type="ECO:0000256" key="1">
    <source>
        <dbReference type="SAM" id="SignalP"/>
    </source>
</evidence>
<reference evidence="2 3" key="1">
    <citation type="submission" date="2023-04" db="EMBL/GenBank/DDBJ databases">
        <title>Two novel species of Flavobacterium.</title>
        <authorList>
            <person name="Liu Q."/>
            <person name="Xin Y.-H."/>
        </authorList>
    </citation>
    <scope>NUCLEOTIDE SEQUENCE [LARGE SCALE GENOMIC DNA]</scope>
    <source>
        <strain evidence="2 3">LB2P87</strain>
    </source>
</reference>
<accession>A0AAW6THQ9</accession>
<dbReference type="EMBL" id="JASCRY010000001">
    <property type="protein sequence ID" value="MDI5949009.1"/>
    <property type="molecule type" value="Genomic_DNA"/>
</dbReference>
<dbReference type="RefSeq" id="WP_282714660.1">
    <property type="nucleotide sequence ID" value="NZ_JASCRY010000001.1"/>
</dbReference>
<comment type="caution">
    <text evidence="2">The sequence shown here is derived from an EMBL/GenBank/DDBJ whole genome shotgun (WGS) entry which is preliminary data.</text>
</comment>
<feature type="signal peptide" evidence="1">
    <location>
        <begin position="1"/>
        <end position="18"/>
    </location>
</feature>
<proteinExistence type="predicted"/>
<dbReference type="Proteomes" id="UP001228643">
    <property type="component" value="Unassembled WGS sequence"/>
</dbReference>
<feature type="chain" id="PRO_5043801300" evidence="1">
    <location>
        <begin position="19"/>
        <end position="158"/>
    </location>
</feature>
<evidence type="ECO:0000313" key="2">
    <source>
        <dbReference type="EMBL" id="MDI5949009.1"/>
    </source>
</evidence>
<name>A0AAW6THQ9_9FLAO</name>
<evidence type="ECO:0000313" key="3">
    <source>
        <dbReference type="Proteomes" id="UP001228643"/>
    </source>
</evidence>
<dbReference type="AlphaFoldDB" id="A0AAW6THQ9"/>
<keyword evidence="3" id="KW-1185">Reference proteome</keyword>
<gene>
    <name evidence="2" type="ORF">QLS97_05055</name>
</gene>
<keyword evidence="1" id="KW-0732">Signal</keyword>